<keyword evidence="5" id="KW-1185">Reference proteome</keyword>
<dbReference type="PANTHER" id="PTHR34347:SF1">
    <property type="entry name" value="DNA REPAIR-SCAFFOLDING PROTEIN"/>
    <property type="match status" value="1"/>
</dbReference>
<dbReference type="GO" id="GO:0000724">
    <property type="term" value="P:double-strand break repair via homologous recombination"/>
    <property type="evidence" value="ECO:0007669"/>
    <property type="project" value="TreeGrafter"/>
</dbReference>
<reference evidence="4" key="1">
    <citation type="submission" date="2022-02" db="EMBL/GenBank/DDBJ databases">
        <title>Atlantic sturgeon de novo genome assembly.</title>
        <authorList>
            <person name="Stock M."/>
            <person name="Klopp C."/>
            <person name="Guiguen Y."/>
            <person name="Cabau C."/>
            <person name="Parinello H."/>
            <person name="Santidrian Yebra-Pimentel E."/>
            <person name="Kuhl H."/>
            <person name="Dirks R.P."/>
            <person name="Guessner J."/>
            <person name="Wuertz S."/>
            <person name="Du K."/>
            <person name="Schartl M."/>
        </authorList>
    </citation>
    <scope>NUCLEOTIDE SEQUENCE</scope>
    <source>
        <strain evidence="4">STURGEONOMICS-FGT-2020</strain>
        <tissue evidence="4">Whole blood</tissue>
    </source>
</reference>
<dbReference type="GO" id="GO:0070202">
    <property type="term" value="P:regulation of establishment of protein localization to chromosome"/>
    <property type="evidence" value="ECO:0007669"/>
    <property type="project" value="TreeGrafter"/>
</dbReference>
<dbReference type="EMBL" id="JAGXEW010000003">
    <property type="protein sequence ID" value="KAK1173764.1"/>
    <property type="molecule type" value="Genomic_DNA"/>
</dbReference>
<dbReference type="PANTHER" id="PTHR34347">
    <property type="entry name" value="DNA REPAIR-SCAFFOLDING PROTEIN SPIDR"/>
    <property type="match status" value="1"/>
</dbReference>
<sequence>MESKSLTAVSSFVSKAEQSQSTGRSASDWIKSAQALLQTPQKQTDRKFKTPEDSAKKRKKFLRGGLAERLNRLQCRERSAISFWRHQCISDYKTPAAGKSGVLILKILKIQEECSTQVAFCQQIEQSADTSAKNTSSSTRETQLNVLFTKDTASHLRPGPGDIVHVYPPWQKLVIYGEQCPVILNTHFSQKVLSKDSVENRPNSREKSLTKKTIPPPLGQIFNLTETNRNASNTDILAQQGTSNSKVTALSLQMDTRGSEDSVCDSLLEVIESQAAVGWTGVDVKVVVQRVYCLPLRELPSQPLIRNSTIRRAQAFSSEQHNARLCLLVQDVYGIFSEVQLHTFCSSKEKLQQDSEKWEGRSCYLKSMKVLQRTTRGRSAGLFNLIDSLWPPLVPLKVHGKSQDSQKEDDVVLLAPSFCYVLAACREEGSVQVLQEETVSDLYLPPVVHHLREILQGVPGRQRCSFSATVVYKRLQNEDPVQSEFWLFVTDAGLQSESEHGPGIPRVVSVCVTPSCVLHPAIVNALKSDTSCHLTFTFKDAVREHGSILCVERTVLKLEPQPSLTNPVKLDELNQTTKINSLCAVKGTIVGVDEDNAYSWPACDRCGNEKLEAAHEEQQGLFCSLCVRTVSRPTMKMQLEVFLHSVSHPECTVKVKLQQETITSLLTSATSDSEGYEVENVLGKEVSPLNCYVRLIARKPAIWIGLEEISL</sequence>
<dbReference type="InterPro" id="IPR053054">
    <property type="entry name" value="DNA_repair-scaffolding"/>
</dbReference>
<dbReference type="AlphaFoldDB" id="A0AAD8GGC4"/>
<evidence type="ECO:0000259" key="2">
    <source>
        <dbReference type="Pfam" id="PF14950"/>
    </source>
</evidence>
<gene>
    <name evidence="4" type="primary">SPIDR</name>
    <name evidence="4" type="ORF">AOXY_G3955</name>
</gene>
<proteinExistence type="predicted"/>
<protein>
    <submittedName>
        <fullName evidence="4">DNA repair-scaffolding protein</fullName>
    </submittedName>
</protein>
<evidence type="ECO:0000313" key="4">
    <source>
        <dbReference type="EMBL" id="KAK1173764.1"/>
    </source>
</evidence>
<dbReference type="InterPro" id="IPR028026">
    <property type="entry name" value="DUF4502"/>
</dbReference>
<evidence type="ECO:0000313" key="5">
    <source>
        <dbReference type="Proteomes" id="UP001230051"/>
    </source>
</evidence>
<feature type="region of interest" description="Disordered" evidence="1">
    <location>
        <begin position="1"/>
        <end position="57"/>
    </location>
</feature>
<feature type="compositionally biased region" description="Basic and acidic residues" evidence="1">
    <location>
        <begin position="43"/>
        <end position="55"/>
    </location>
</feature>
<evidence type="ECO:0000256" key="1">
    <source>
        <dbReference type="SAM" id="MobiDB-lite"/>
    </source>
</evidence>
<evidence type="ECO:0000259" key="3">
    <source>
        <dbReference type="Pfam" id="PF14951"/>
    </source>
</evidence>
<accession>A0AAD8GGC4</accession>
<dbReference type="Pfam" id="PF14951">
    <property type="entry name" value="DUF4503"/>
    <property type="match status" value="1"/>
</dbReference>
<organism evidence="4 5">
    <name type="scientific">Acipenser oxyrinchus oxyrinchus</name>
    <dbReference type="NCBI Taxonomy" id="40147"/>
    <lineage>
        <taxon>Eukaryota</taxon>
        <taxon>Metazoa</taxon>
        <taxon>Chordata</taxon>
        <taxon>Craniata</taxon>
        <taxon>Vertebrata</taxon>
        <taxon>Euteleostomi</taxon>
        <taxon>Actinopterygii</taxon>
        <taxon>Chondrostei</taxon>
        <taxon>Acipenseriformes</taxon>
        <taxon>Acipenseridae</taxon>
        <taxon>Acipenser</taxon>
    </lineage>
</organism>
<dbReference type="InterPro" id="IPR028032">
    <property type="entry name" value="DUF4503"/>
</dbReference>
<name>A0AAD8GGC4_ACIOX</name>
<dbReference type="GO" id="GO:0000228">
    <property type="term" value="C:nuclear chromosome"/>
    <property type="evidence" value="ECO:0007669"/>
    <property type="project" value="TreeGrafter"/>
</dbReference>
<feature type="domain" description="DUF4503" evidence="3">
    <location>
        <begin position="330"/>
        <end position="711"/>
    </location>
</feature>
<dbReference type="Pfam" id="PF14950">
    <property type="entry name" value="DUF4502"/>
    <property type="match status" value="1"/>
</dbReference>
<comment type="caution">
    <text evidence="4">The sequence shown here is derived from an EMBL/GenBank/DDBJ whole genome shotgun (WGS) entry which is preliminary data.</text>
</comment>
<feature type="domain" description="DUF4502" evidence="2">
    <location>
        <begin position="16"/>
        <end position="173"/>
    </location>
</feature>
<feature type="compositionally biased region" description="Polar residues" evidence="1">
    <location>
        <begin position="1"/>
        <end position="25"/>
    </location>
</feature>
<dbReference type="GO" id="GO:0005654">
    <property type="term" value="C:nucleoplasm"/>
    <property type="evidence" value="ECO:0007669"/>
    <property type="project" value="TreeGrafter"/>
</dbReference>
<dbReference type="Proteomes" id="UP001230051">
    <property type="component" value="Unassembled WGS sequence"/>
</dbReference>